<evidence type="ECO:0000313" key="2">
    <source>
        <dbReference type="Proteomes" id="UP000187203"/>
    </source>
</evidence>
<proteinExistence type="predicted"/>
<protein>
    <submittedName>
        <fullName evidence="1">CDK5 regulatory subunit-associated protein 3</fullName>
    </submittedName>
</protein>
<gene>
    <name evidence="1" type="ORF">COLO4_15171</name>
</gene>
<accession>A0A1R3JP36</accession>
<comment type="caution">
    <text evidence="1">The sequence shown here is derived from an EMBL/GenBank/DDBJ whole genome shotgun (WGS) entry which is preliminary data.</text>
</comment>
<reference evidence="2" key="1">
    <citation type="submission" date="2013-09" db="EMBL/GenBank/DDBJ databases">
        <title>Corchorus olitorius genome sequencing.</title>
        <authorList>
            <person name="Alam M."/>
            <person name="Haque M.S."/>
            <person name="Islam M.S."/>
            <person name="Emdad E.M."/>
            <person name="Islam M.M."/>
            <person name="Ahmed B."/>
            <person name="Halim A."/>
            <person name="Hossen Q.M.M."/>
            <person name="Hossain M.Z."/>
            <person name="Ahmed R."/>
            <person name="Khan M.M."/>
            <person name="Islam R."/>
            <person name="Rashid M.M."/>
            <person name="Khan S.A."/>
            <person name="Rahman M.S."/>
            <person name="Alam M."/>
            <person name="Yahiya A.S."/>
            <person name="Khan M.S."/>
            <person name="Azam M.S."/>
            <person name="Haque T."/>
            <person name="Lashkar M.Z.H."/>
            <person name="Akhand A.I."/>
            <person name="Morshed G."/>
            <person name="Roy S."/>
            <person name="Uddin K.S."/>
            <person name="Rabeya T."/>
            <person name="Hossain A.S."/>
            <person name="Chowdhury A."/>
            <person name="Snigdha A.R."/>
            <person name="Mortoza M.S."/>
            <person name="Matin S.A."/>
            <person name="Hoque S.M.E."/>
            <person name="Islam M.K."/>
            <person name="Roy D.K."/>
            <person name="Haider R."/>
            <person name="Moosa M.M."/>
            <person name="Elias S.M."/>
            <person name="Hasan A.M."/>
            <person name="Jahan S."/>
            <person name="Shafiuddin M."/>
            <person name="Mahmood N."/>
            <person name="Shommy N.S."/>
        </authorList>
    </citation>
    <scope>NUCLEOTIDE SEQUENCE [LARGE SCALE GENOMIC DNA]</scope>
    <source>
        <strain evidence="2">cv. O-4</strain>
    </source>
</reference>
<keyword evidence="2" id="KW-1185">Reference proteome</keyword>
<organism evidence="1 2">
    <name type="scientific">Corchorus olitorius</name>
    <dbReference type="NCBI Taxonomy" id="93759"/>
    <lineage>
        <taxon>Eukaryota</taxon>
        <taxon>Viridiplantae</taxon>
        <taxon>Streptophyta</taxon>
        <taxon>Embryophyta</taxon>
        <taxon>Tracheophyta</taxon>
        <taxon>Spermatophyta</taxon>
        <taxon>Magnoliopsida</taxon>
        <taxon>eudicotyledons</taxon>
        <taxon>Gunneridae</taxon>
        <taxon>Pentapetalae</taxon>
        <taxon>rosids</taxon>
        <taxon>malvids</taxon>
        <taxon>Malvales</taxon>
        <taxon>Malvaceae</taxon>
        <taxon>Grewioideae</taxon>
        <taxon>Apeibeae</taxon>
        <taxon>Corchorus</taxon>
    </lineage>
</organism>
<dbReference type="AlphaFoldDB" id="A0A1R3JP36"/>
<evidence type="ECO:0000313" key="1">
    <source>
        <dbReference type="EMBL" id="OMO96638.1"/>
    </source>
</evidence>
<dbReference type="EMBL" id="AWUE01015592">
    <property type="protein sequence ID" value="OMO96638.1"/>
    <property type="molecule type" value="Genomic_DNA"/>
</dbReference>
<dbReference type="Proteomes" id="UP000187203">
    <property type="component" value="Unassembled WGS sequence"/>
</dbReference>
<name>A0A1R3JP36_9ROSI</name>
<sequence>MDRPRTVGGVWTDDETGVLVDMMLGIRDAGERWQENIDMVAYMIELSLPDLVAAHVEG</sequence>